<accession>U3AH08</accession>
<feature type="compositionally biased region" description="Low complexity" evidence="1">
    <location>
        <begin position="602"/>
        <end position="624"/>
    </location>
</feature>
<dbReference type="InterPro" id="IPR021136">
    <property type="entry name" value="Flagellar_hook_control-like_C"/>
</dbReference>
<keyword evidence="4" id="KW-1185">Reference proteome</keyword>
<dbReference type="OrthoDB" id="7828543at2"/>
<dbReference type="Proteomes" id="UP000016566">
    <property type="component" value="Unassembled WGS sequence"/>
</dbReference>
<comment type="caution">
    <text evidence="3">The sequence shown here is derived from an EMBL/GenBank/DDBJ whole genome shotgun (WGS) entry which is preliminary data.</text>
</comment>
<gene>
    <name evidence="3" type="ORF">MBELCI_3016</name>
</gene>
<evidence type="ECO:0000256" key="1">
    <source>
        <dbReference type="SAM" id="MobiDB-lite"/>
    </source>
</evidence>
<protein>
    <recommendedName>
        <fullName evidence="2">Flagellar hook-length control protein-like C-terminal domain-containing protein</fullName>
    </recommendedName>
</protein>
<feature type="compositionally biased region" description="Low complexity" evidence="1">
    <location>
        <begin position="272"/>
        <end position="288"/>
    </location>
</feature>
<organism evidence="3 4">
    <name type="scientific">Limimaricola cinnabarinus LL-001</name>
    <dbReference type="NCBI Taxonomy" id="1337093"/>
    <lineage>
        <taxon>Bacteria</taxon>
        <taxon>Pseudomonadati</taxon>
        <taxon>Pseudomonadota</taxon>
        <taxon>Alphaproteobacteria</taxon>
        <taxon>Rhodobacterales</taxon>
        <taxon>Paracoccaceae</taxon>
        <taxon>Limimaricola</taxon>
    </lineage>
</organism>
<sequence length="632" mass="61294">MVAPLLASQTGRAMAAPAAAARPSGVDGAAFAALLAAREGGATDTAAAAPAKATAPGGPPVLEALLEDLEDIARNGLAQLVAAGTDTAAQADAVSSMDTALRGAISEFDAAQDTDLTALLTLPGAAPPSGATVTSATFAVAPVAAAAQDAVQAIAPDAAPVGVTATLTRISDLLDMAAQAQDHGPSRASARAALVAQPVTRGLSAVPGEPSADGPPPVSSSASAISQATQTARPPQATALRDGEQAAPRAQAGSTPQDGEQADLATQAGSVPQAGGQAAPTAQTGSTPLQGEQAGLEARTGLAQQAGGQAALPVQTGSPLQNGEGAVLAAQTGSTTPAKAIAMPATPGASVATATRADASPILPNAAAVPTAAQAGAAHMGPLTAPSPPGAGEVAAAPPVTAAPQAPSAAAVDVASPLAAPMAPAGEAETRTPLSFAALLSEAARQGDVGADAASPELPVHEVPASEPGAAPPRATEAAAQPRIAPASPPPPPMPSGFSRALTAQIRETSVVEGRTRIALTPGGLGEVEIELSRDAGQLKVVIRAENQTVLQALRGDRDGLMAMLGNSGSDVAEGQLSFESFDRGQRDGSAQDRRGTGRTGAGTATAADTDMAPATDAPASPTGNGQLDILT</sequence>
<dbReference type="InterPro" id="IPR038610">
    <property type="entry name" value="FliK-like_C_sf"/>
</dbReference>
<dbReference type="AlphaFoldDB" id="U3AH08"/>
<feature type="region of interest" description="Disordered" evidence="1">
    <location>
        <begin position="460"/>
        <end position="499"/>
    </location>
</feature>
<feature type="region of interest" description="Disordered" evidence="1">
    <location>
        <begin position="582"/>
        <end position="632"/>
    </location>
</feature>
<dbReference type="Pfam" id="PF02120">
    <property type="entry name" value="Flg_hook"/>
    <property type="match status" value="1"/>
</dbReference>
<dbReference type="CDD" id="cd17470">
    <property type="entry name" value="T3SS_Flik_C"/>
    <property type="match status" value="1"/>
</dbReference>
<dbReference type="eggNOG" id="ENOG50331JN">
    <property type="taxonomic scope" value="Bacteria"/>
</dbReference>
<feature type="compositionally biased region" description="Low complexity" evidence="1">
    <location>
        <begin position="219"/>
        <end position="239"/>
    </location>
</feature>
<feature type="compositionally biased region" description="Low complexity" evidence="1">
    <location>
        <begin position="390"/>
        <end position="399"/>
    </location>
</feature>
<evidence type="ECO:0000313" key="3">
    <source>
        <dbReference type="EMBL" id="GAD56964.1"/>
    </source>
</evidence>
<evidence type="ECO:0000313" key="4">
    <source>
        <dbReference type="Proteomes" id="UP000016566"/>
    </source>
</evidence>
<evidence type="ECO:0000259" key="2">
    <source>
        <dbReference type="Pfam" id="PF02120"/>
    </source>
</evidence>
<feature type="region of interest" description="Disordered" evidence="1">
    <location>
        <begin position="379"/>
        <end position="399"/>
    </location>
</feature>
<feature type="compositionally biased region" description="Low complexity" evidence="1">
    <location>
        <begin position="468"/>
        <end position="486"/>
    </location>
</feature>
<dbReference type="Gene3D" id="3.30.750.140">
    <property type="match status" value="1"/>
</dbReference>
<reference evidence="3" key="1">
    <citation type="journal article" date="2013" name="Genome Announc.">
        <title>Draft Genome Sequence of Loktanella cinnabarina LL-001T, Isolated from Deep-Sea Floor Sediment.</title>
        <authorList>
            <person name="Nishi S."/>
            <person name="Tsubouchi T."/>
            <person name="Takaki Y."/>
            <person name="Koyanagi R."/>
            <person name="Satoh N."/>
            <person name="Maruyama T."/>
            <person name="Hatada Y."/>
        </authorList>
    </citation>
    <scope>NUCLEOTIDE SEQUENCE [LARGE SCALE GENOMIC DNA]</scope>
    <source>
        <strain evidence="3">LL-001</strain>
    </source>
</reference>
<feature type="region of interest" description="Disordered" evidence="1">
    <location>
        <begin position="203"/>
        <end position="290"/>
    </location>
</feature>
<dbReference type="RefSeq" id="WP_021695065.1">
    <property type="nucleotide sequence ID" value="NZ_BATB01000054.1"/>
</dbReference>
<dbReference type="EMBL" id="BATB01000054">
    <property type="protein sequence ID" value="GAD56964.1"/>
    <property type="molecule type" value="Genomic_DNA"/>
</dbReference>
<feature type="domain" description="Flagellar hook-length control protein-like C-terminal" evidence="2">
    <location>
        <begin position="514"/>
        <end position="579"/>
    </location>
</feature>
<proteinExistence type="predicted"/>
<feature type="compositionally biased region" description="Basic and acidic residues" evidence="1">
    <location>
        <begin position="582"/>
        <end position="596"/>
    </location>
</feature>
<name>U3AH08_9RHOB</name>
<dbReference type="STRING" id="1337093.MBELCI_3016"/>